<dbReference type="GO" id="GO:0008380">
    <property type="term" value="P:RNA splicing"/>
    <property type="evidence" value="ECO:0007669"/>
    <property type="project" value="UniProtKB-KW"/>
</dbReference>
<dbReference type="GO" id="GO:0005634">
    <property type="term" value="C:nucleus"/>
    <property type="evidence" value="ECO:0007669"/>
    <property type="project" value="UniProtKB-SubCell"/>
</dbReference>
<comment type="catalytic activity">
    <reaction evidence="11">
        <text>ATP + H2O = ADP + phosphate + H(+)</text>
        <dbReference type="Rhea" id="RHEA:13065"/>
        <dbReference type="ChEBI" id="CHEBI:15377"/>
        <dbReference type="ChEBI" id="CHEBI:15378"/>
        <dbReference type="ChEBI" id="CHEBI:30616"/>
        <dbReference type="ChEBI" id="CHEBI:43474"/>
        <dbReference type="ChEBI" id="CHEBI:456216"/>
        <dbReference type="EC" id="3.6.4.13"/>
    </reaction>
</comment>
<feature type="region of interest" description="Disordered" evidence="15">
    <location>
        <begin position="202"/>
        <end position="242"/>
    </location>
</feature>
<evidence type="ECO:0000256" key="3">
    <source>
        <dbReference type="ARBA" id="ARBA00022664"/>
    </source>
</evidence>
<sequence length="695" mass="78213">MERGEEDEGGPSGPHPRPAAAKAEPLSLEELLRKKEAERAAQARPVFMSKKAREEAALARRAEEAAAARARNAAVRAALAGPAHDDGPRPEDRERERRPLSNKEREGQAHKEERERERELELIKQQYLGTNKQKKKVLKATERFKFVFDWDAKEDTSRDLNPLYQNLHEANLLFGRGFRAGIDRREQKKAAAGQEAELLRSLRSRTGARESVADRERDETRAADADRYEGRDMAVDSHWSEKSREEMTERDWRIFREDFSIGYKGTNVPMPLRNWEEANFPEPLRKAVERAGYAKPSPIQMAAIPLGMQQRDVIGIAETGSGKTAAFVLPMLQYIMRQPKMLGNPEVEAEGPYAVVLAPTRELAQQIEEETRSLAHFTDFRVVSVVGGQSIEEQGFALRKGCEIVVATPGRLVDCIQRAYAVLNQCNYVVLDEADRMIDLGFEPQVMGVLDAMPSTNLKPEGEEEVVLEADRVYRTTYMFSATMPLAVERLARRYLRRPTVVNIGTAGKATDLVTQRVVMVKENEKPHTLEQELEVLSDDQRIIVFVNTKRQCDAVARQLDGLEYRCTLLHGGKTQDQREESIKGFREDKYNVLVATDVAGRGIDVPNVALVVNYDMPNNIEAYTHRIGRTGRAGRKGIAVTFLTLSDTEVFYDFKKFLEDNNAPVPAALASHEAAKAKPGAVDTRRSAVQYAKK</sequence>
<proteinExistence type="inferred from homology"/>
<evidence type="ECO:0000256" key="2">
    <source>
        <dbReference type="ARBA" id="ARBA00012552"/>
    </source>
</evidence>
<dbReference type="GO" id="GO:0005524">
    <property type="term" value="F:ATP binding"/>
    <property type="evidence" value="ECO:0007669"/>
    <property type="project" value="UniProtKB-KW"/>
</dbReference>
<dbReference type="AlphaFoldDB" id="A0A087SAU3"/>
<organism evidence="19 20">
    <name type="scientific">Auxenochlorella protothecoides</name>
    <name type="common">Green microalga</name>
    <name type="synonym">Chlorella protothecoides</name>
    <dbReference type="NCBI Taxonomy" id="3075"/>
    <lineage>
        <taxon>Eukaryota</taxon>
        <taxon>Viridiplantae</taxon>
        <taxon>Chlorophyta</taxon>
        <taxon>core chlorophytes</taxon>
        <taxon>Trebouxiophyceae</taxon>
        <taxon>Chlorellales</taxon>
        <taxon>Chlorellaceae</taxon>
        <taxon>Auxenochlorella</taxon>
    </lineage>
</organism>
<evidence type="ECO:0000313" key="19">
    <source>
        <dbReference type="EMBL" id="KFM22847.1"/>
    </source>
</evidence>
<keyword evidence="7 14" id="KW-0067">ATP-binding</keyword>
<dbReference type="RefSeq" id="XP_011395713.1">
    <property type="nucleotide sequence ID" value="XM_011397411.1"/>
</dbReference>
<feature type="domain" description="Helicase ATP-binding" evidence="16">
    <location>
        <begin position="304"/>
        <end position="502"/>
    </location>
</feature>
<evidence type="ECO:0000259" key="16">
    <source>
        <dbReference type="PROSITE" id="PS51192"/>
    </source>
</evidence>
<dbReference type="InterPro" id="IPR000629">
    <property type="entry name" value="RNA-helicase_DEAD-box_CS"/>
</dbReference>
<evidence type="ECO:0000256" key="6">
    <source>
        <dbReference type="ARBA" id="ARBA00022806"/>
    </source>
</evidence>
<evidence type="ECO:0000256" key="13">
    <source>
        <dbReference type="PROSITE-ProRule" id="PRU00552"/>
    </source>
</evidence>
<dbReference type="Pfam" id="PF25430">
    <property type="entry name" value="DDX23"/>
    <property type="match status" value="1"/>
</dbReference>
<feature type="domain" description="DEAD-box RNA helicase Q" evidence="18">
    <location>
        <begin position="273"/>
        <end position="301"/>
    </location>
</feature>
<dbReference type="PROSITE" id="PS51194">
    <property type="entry name" value="HELICASE_CTER"/>
    <property type="match status" value="1"/>
</dbReference>
<evidence type="ECO:0000256" key="7">
    <source>
        <dbReference type="ARBA" id="ARBA00022840"/>
    </source>
</evidence>
<accession>A0A087SAU3</accession>
<dbReference type="SMART" id="SM00487">
    <property type="entry name" value="DEXDc"/>
    <property type="match status" value="1"/>
</dbReference>
<evidence type="ECO:0000259" key="18">
    <source>
        <dbReference type="PROSITE" id="PS51195"/>
    </source>
</evidence>
<feature type="compositionally biased region" description="Low complexity" evidence="15">
    <location>
        <begin position="67"/>
        <end position="80"/>
    </location>
</feature>
<dbReference type="GO" id="GO:0003676">
    <property type="term" value="F:nucleic acid binding"/>
    <property type="evidence" value="ECO:0007669"/>
    <property type="project" value="InterPro"/>
</dbReference>
<keyword evidence="8" id="KW-0508">mRNA splicing</keyword>
<feature type="compositionally biased region" description="Basic and acidic residues" evidence="15">
    <location>
        <begin position="30"/>
        <end position="41"/>
    </location>
</feature>
<protein>
    <recommendedName>
        <fullName evidence="12">DEAD-box ATP-dependent RNA helicase 21</fullName>
        <ecNumber evidence="2">3.6.4.13</ecNumber>
    </recommendedName>
</protein>
<dbReference type="OrthoDB" id="196131at2759"/>
<dbReference type="SUPFAM" id="SSF52540">
    <property type="entry name" value="P-loop containing nucleoside triphosphate hydrolases"/>
    <property type="match status" value="1"/>
</dbReference>
<evidence type="ECO:0000256" key="15">
    <source>
        <dbReference type="SAM" id="MobiDB-lite"/>
    </source>
</evidence>
<dbReference type="PROSITE" id="PS51195">
    <property type="entry name" value="Q_MOTIF"/>
    <property type="match status" value="1"/>
</dbReference>
<dbReference type="GO" id="GO:0003724">
    <property type="term" value="F:RNA helicase activity"/>
    <property type="evidence" value="ECO:0007669"/>
    <property type="project" value="UniProtKB-EC"/>
</dbReference>
<dbReference type="Gene3D" id="3.40.50.300">
    <property type="entry name" value="P-loop containing nucleotide triphosphate hydrolases"/>
    <property type="match status" value="2"/>
</dbReference>
<dbReference type="Proteomes" id="UP000028924">
    <property type="component" value="Unassembled WGS sequence"/>
</dbReference>
<dbReference type="FunFam" id="3.40.50.300:FF:000322">
    <property type="entry name" value="probable ATP-dependent RNA helicase DDX23"/>
    <property type="match status" value="1"/>
</dbReference>
<dbReference type="InterPro" id="IPR014014">
    <property type="entry name" value="RNA_helicase_DEAD_Q_motif"/>
</dbReference>
<dbReference type="GeneID" id="23616947"/>
<dbReference type="STRING" id="3075.A0A087SAU3"/>
<dbReference type="InterPro" id="IPR027417">
    <property type="entry name" value="P-loop_NTPase"/>
</dbReference>
<gene>
    <name evidence="19" type="ORF">F751_5556</name>
</gene>
<dbReference type="PROSITE" id="PS51192">
    <property type="entry name" value="HELICASE_ATP_BIND_1"/>
    <property type="match status" value="1"/>
</dbReference>
<evidence type="ECO:0000256" key="5">
    <source>
        <dbReference type="ARBA" id="ARBA00022801"/>
    </source>
</evidence>
<comment type="subcellular location">
    <subcellularLocation>
        <location evidence="1">Nucleus</location>
    </subcellularLocation>
</comment>
<feature type="compositionally biased region" description="Basic and acidic residues" evidence="15">
    <location>
        <begin position="51"/>
        <end position="66"/>
    </location>
</feature>
<feature type="short sequence motif" description="Q motif" evidence="13">
    <location>
        <begin position="273"/>
        <end position="301"/>
    </location>
</feature>
<dbReference type="InterPro" id="IPR001650">
    <property type="entry name" value="Helicase_C-like"/>
</dbReference>
<dbReference type="GO" id="GO:0016787">
    <property type="term" value="F:hydrolase activity"/>
    <property type="evidence" value="ECO:0007669"/>
    <property type="project" value="UniProtKB-KW"/>
</dbReference>
<dbReference type="GO" id="GO:0006397">
    <property type="term" value="P:mRNA processing"/>
    <property type="evidence" value="ECO:0007669"/>
    <property type="project" value="UniProtKB-KW"/>
</dbReference>
<comment type="similarity">
    <text evidence="10">Belongs to the DEAD box helicase family. DDX23/PRP28 subfamily.</text>
</comment>
<evidence type="ECO:0000256" key="4">
    <source>
        <dbReference type="ARBA" id="ARBA00022741"/>
    </source>
</evidence>
<dbReference type="PROSITE" id="PS00039">
    <property type="entry name" value="DEAD_ATP_HELICASE"/>
    <property type="match status" value="1"/>
</dbReference>
<dbReference type="InterPro" id="IPR057479">
    <property type="entry name" value="PRP28/DDX23-like_helical"/>
</dbReference>
<evidence type="ECO:0000256" key="1">
    <source>
        <dbReference type="ARBA" id="ARBA00004123"/>
    </source>
</evidence>
<evidence type="ECO:0000313" key="20">
    <source>
        <dbReference type="Proteomes" id="UP000028924"/>
    </source>
</evidence>
<evidence type="ECO:0000256" key="12">
    <source>
        <dbReference type="ARBA" id="ARBA00068856"/>
    </source>
</evidence>
<evidence type="ECO:0000256" key="11">
    <source>
        <dbReference type="ARBA" id="ARBA00047984"/>
    </source>
</evidence>
<dbReference type="PANTHER" id="PTHR47958">
    <property type="entry name" value="ATP-DEPENDENT RNA HELICASE DBP3"/>
    <property type="match status" value="1"/>
</dbReference>
<reference evidence="19 20" key="1">
    <citation type="journal article" date="2014" name="BMC Genomics">
        <title>Oil accumulation mechanisms of the oleaginous microalga Chlorella protothecoides revealed through its genome, transcriptomes, and proteomes.</title>
        <authorList>
            <person name="Gao C."/>
            <person name="Wang Y."/>
            <person name="Shen Y."/>
            <person name="Yan D."/>
            <person name="He X."/>
            <person name="Dai J."/>
            <person name="Wu Q."/>
        </authorList>
    </citation>
    <scope>NUCLEOTIDE SEQUENCE [LARGE SCALE GENOMIC DNA]</scope>
    <source>
        <strain evidence="19 20">0710</strain>
    </source>
</reference>
<dbReference type="Pfam" id="PF00270">
    <property type="entry name" value="DEAD"/>
    <property type="match status" value="1"/>
</dbReference>
<keyword evidence="3" id="KW-0507">mRNA processing</keyword>
<dbReference type="EMBL" id="KL662082">
    <property type="protein sequence ID" value="KFM22847.1"/>
    <property type="molecule type" value="Genomic_DNA"/>
</dbReference>
<dbReference type="eggNOG" id="KOG0333">
    <property type="taxonomic scope" value="Eukaryota"/>
</dbReference>
<keyword evidence="20" id="KW-1185">Reference proteome</keyword>
<feature type="compositionally biased region" description="Basic and acidic residues" evidence="15">
    <location>
        <begin position="83"/>
        <end position="118"/>
    </location>
</feature>
<dbReference type="EC" id="3.6.4.13" evidence="2"/>
<evidence type="ECO:0000256" key="14">
    <source>
        <dbReference type="RuleBase" id="RU000492"/>
    </source>
</evidence>
<evidence type="ECO:0000256" key="8">
    <source>
        <dbReference type="ARBA" id="ARBA00023187"/>
    </source>
</evidence>
<evidence type="ECO:0000256" key="10">
    <source>
        <dbReference type="ARBA" id="ARBA00037954"/>
    </source>
</evidence>
<dbReference type="CDD" id="cd18787">
    <property type="entry name" value="SF2_C_DEAD"/>
    <property type="match status" value="1"/>
</dbReference>
<dbReference type="SMART" id="SM00490">
    <property type="entry name" value="HELICc"/>
    <property type="match status" value="1"/>
</dbReference>
<feature type="compositionally biased region" description="Basic and acidic residues" evidence="15">
    <location>
        <begin position="207"/>
        <end position="242"/>
    </location>
</feature>
<evidence type="ECO:0000259" key="17">
    <source>
        <dbReference type="PROSITE" id="PS51194"/>
    </source>
</evidence>
<feature type="region of interest" description="Disordered" evidence="15">
    <location>
        <begin position="1"/>
        <end position="118"/>
    </location>
</feature>
<keyword evidence="4 14" id="KW-0547">Nucleotide-binding</keyword>
<keyword evidence="6 14" id="KW-0347">Helicase</keyword>
<dbReference type="CDD" id="cd17945">
    <property type="entry name" value="DEADc_DDX23"/>
    <property type="match status" value="1"/>
</dbReference>
<dbReference type="InterPro" id="IPR014001">
    <property type="entry name" value="Helicase_ATP-bd"/>
</dbReference>
<dbReference type="InterPro" id="IPR011545">
    <property type="entry name" value="DEAD/DEAH_box_helicase_dom"/>
</dbReference>
<name>A0A087SAU3_AUXPR</name>
<dbReference type="Pfam" id="PF00271">
    <property type="entry name" value="Helicase_C"/>
    <property type="match status" value="1"/>
</dbReference>
<evidence type="ECO:0000256" key="9">
    <source>
        <dbReference type="ARBA" id="ARBA00023242"/>
    </source>
</evidence>
<keyword evidence="9" id="KW-0539">Nucleus</keyword>
<feature type="domain" description="Helicase C-terminal" evidence="17">
    <location>
        <begin position="529"/>
        <end position="674"/>
    </location>
</feature>
<keyword evidence="5 14" id="KW-0378">Hydrolase</keyword>
<dbReference type="KEGG" id="apro:F751_5556"/>